<dbReference type="SUPFAM" id="SSF51182">
    <property type="entry name" value="RmlC-like cupins"/>
    <property type="match status" value="1"/>
</dbReference>
<protein>
    <submittedName>
        <fullName evidence="2">Cupin domain-containing protein</fullName>
    </submittedName>
</protein>
<dbReference type="Gene3D" id="2.60.120.10">
    <property type="entry name" value="Jelly Rolls"/>
    <property type="match status" value="1"/>
</dbReference>
<keyword evidence="3" id="KW-1185">Reference proteome</keyword>
<sequence length="147" mass="16947">MIRHFHEADYSWDDVDRLIYKNDGSPFKDVTRQVLFNGMGNIPCQLRYFEVKAGGYSTLEHHEHVHLVVVFRGQGQVLLGEHIHDVTCGDVISIAPQEVHQFRANKGEPLGFLCLVNVDRDKVKLPTAEELKDMKQHQEIKNFFESC</sequence>
<organism evidence="2 3">
    <name type="scientific">Megasphaera paucivorans</name>
    <dbReference type="NCBI Taxonomy" id="349095"/>
    <lineage>
        <taxon>Bacteria</taxon>
        <taxon>Bacillati</taxon>
        <taxon>Bacillota</taxon>
        <taxon>Negativicutes</taxon>
        <taxon>Veillonellales</taxon>
        <taxon>Veillonellaceae</taxon>
        <taxon>Megasphaera</taxon>
    </lineage>
</organism>
<name>A0A1G9WC41_9FIRM</name>
<dbReference type="Proteomes" id="UP000199309">
    <property type="component" value="Unassembled WGS sequence"/>
</dbReference>
<dbReference type="InterPro" id="IPR014710">
    <property type="entry name" value="RmlC-like_jellyroll"/>
</dbReference>
<accession>A0A1G9WC41</accession>
<dbReference type="InterPro" id="IPR011051">
    <property type="entry name" value="RmlC_Cupin_sf"/>
</dbReference>
<feature type="domain" description="Cupin type-2" evidence="1">
    <location>
        <begin position="48"/>
        <end position="115"/>
    </location>
</feature>
<dbReference type="InterPro" id="IPR013096">
    <property type="entry name" value="Cupin_2"/>
</dbReference>
<reference evidence="2 3" key="1">
    <citation type="submission" date="2016-10" db="EMBL/GenBank/DDBJ databases">
        <authorList>
            <person name="de Groot N.N."/>
        </authorList>
    </citation>
    <scope>NUCLEOTIDE SEQUENCE [LARGE SCALE GENOMIC DNA]</scope>
    <source>
        <strain evidence="2 3">DSM 16981</strain>
    </source>
</reference>
<dbReference type="STRING" id="349095.SAMN05660299_01588"/>
<evidence type="ECO:0000313" key="2">
    <source>
        <dbReference type="EMBL" id="SDM82059.1"/>
    </source>
</evidence>
<evidence type="ECO:0000313" key="3">
    <source>
        <dbReference type="Proteomes" id="UP000199309"/>
    </source>
</evidence>
<dbReference type="Pfam" id="PF07883">
    <property type="entry name" value="Cupin_2"/>
    <property type="match status" value="1"/>
</dbReference>
<dbReference type="AlphaFoldDB" id="A0A1G9WC41"/>
<evidence type="ECO:0000259" key="1">
    <source>
        <dbReference type="Pfam" id="PF07883"/>
    </source>
</evidence>
<dbReference type="OrthoDB" id="1551122at2"/>
<dbReference type="RefSeq" id="WP_091650295.1">
    <property type="nucleotide sequence ID" value="NZ_FNHQ01000014.1"/>
</dbReference>
<gene>
    <name evidence="2" type="ORF">SAMN05660299_01588</name>
</gene>
<dbReference type="EMBL" id="FNHQ01000014">
    <property type="protein sequence ID" value="SDM82059.1"/>
    <property type="molecule type" value="Genomic_DNA"/>
</dbReference>
<proteinExistence type="predicted"/>